<feature type="domain" description="Glycoside hydrolase family 2 immunoglobulin-like beta-sandwich" evidence="3">
    <location>
        <begin position="148"/>
        <end position="255"/>
    </location>
</feature>
<sequence>MPTLIPIGFYTEQELFYSTNLQHVSPDQFRVPSLYRTEGVCGPSSDALKYCTLRTNGISSRANIYLSGHLIADKDIQAGAYVGLEYDVTDFVTSNQSNVLLVECFPTDCNRDFALGFVDWNLYPPDNGTGMWRNIEMKRTGQVSLSMPRITTTLDGSIYAFLDIKNLAKNESASGYLDCIVHDPQGYRTSAPKSGFDLTPSEKMKLEVKAKLNRPQIWWPQQWGDQPLYSVQCNASTRGQDGISDHTADTKFGIRTISSRLNTTHNDTTFYVNSERFQVLGAGYTSDIFLHMGLNTIRLQGKQEQPRLYELADEMGIMLLAGWECCDKWEGWSCNDEGIGEKWSDADYSIVNLSMRHEAEMMQSHPSMLGFLIGNDFWPDDRATKIYVDALKAFDWNVPILASASQRGAPALIGNGNMKMDGPYDWATPNHWYDSQQRLGSAGGFGSELGAGVGTPEIGSLPPNKGLYHMSTNASSLYTRQIYNDALWAQYGAPTNLVSYLLDVQMMDYEATKSQFEVYTSRWSSSLARPVTGMIYWMLNNAWPSLHWNLFDYYLHPSGSYYRAKATISKLEHVIFDYQDQSVYVIDRRLAPNAPEDKDRTVDIEVMVLDGKMIVRRSVEMSTEINCARKITDVPGLANMTDVVFLRLLLNNYDCLLSRSVYWLAPTLDVLDWDNSTWCHTPVTTYSNFQSLNAMPKANITVSVLGNNVKLENKSKIPAVFVRLNLVDAKGEDVVPVTWSENYVTLWPGEKMDIEVGYGDVGGGVRIEVDGKNVERQVVQDGGYGS</sequence>
<dbReference type="GO" id="GO:0004553">
    <property type="term" value="F:hydrolase activity, hydrolyzing O-glycosyl compounds"/>
    <property type="evidence" value="ECO:0007669"/>
    <property type="project" value="InterPro"/>
</dbReference>
<dbReference type="InterPro" id="IPR043534">
    <property type="entry name" value="EBDG/EBM"/>
</dbReference>
<keyword evidence="6" id="KW-1185">Reference proteome</keyword>
<dbReference type="Gene3D" id="2.60.120.260">
    <property type="entry name" value="Galactose-binding domain-like"/>
    <property type="match status" value="1"/>
</dbReference>
<evidence type="ECO:0000259" key="4">
    <source>
        <dbReference type="Pfam" id="PF18368"/>
    </source>
</evidence>
<comment type="caution">
    <text evidence="5">The sequence shown here is derived from an EMBL/GenBank/DDBJ whole genome shotgun (WGS) entry which is preliminary data.</text>
</comment>
<dbReference type="InterPro" id="IPR041351">
    <property type="entry name" value="Ig_GlcNase"/>
</dbReference>
<dbReference type="EMBL" id="ML978297">
    <property type="protein sequence ID" value="KAF2024388.1"/>
    <property type="molecule type" value="Genomic_DNA"/>
</dbReference>
<dbReference type="InterPro" id="IPR036156">
    <property type="entry name" value="Beta-gal/glucu_dom_sf"/>
</dbReference>
<evidence type="ECO:0000256" key="2">
    <source>
        <dbReference type="ARBA" id="ARBA00023295"/>
    </source>
</evidence>
<dbReference type="InterPro" id="IPR008979">
    <property type="entry name" value="Galactose-bd-like_sf"/>
</dbReference>
<keyword evidence="2" id="KW-0326">Glycosidase</keyword>
<evidence type="ECO:0000256" key="1">
    <source>
        <dbReference type="ARBA" id="ARBA00022801"/>
    </source>
</evidence>
<reference evidence="5" key="1">
    <citation type="journal article" date="2020" name="Stud. Mycol.">
        <title>101 Dothideomycetes genomes: a test case for predicting lifestyles and emergence of pathogens.</title>
        <authorList>
            <person name="Haridas S."/>
            <person name="Albert R."/>
            <person name="Binder M."/>
            <person name="Bloem J."/>
            <person name="Labutti K."/>
            <person name="Salamov A."/>
            <person name="Andreopoulos B."/>
            <person name="Baker S."/>
            <person name="Barry K."/>
            <person name="Bills G."/>
            <person name="Bluhm B."/>
            <person name="Cannon C."/>
            <person name="Castanera R."/>
            <person name="Culley D."/>
            <person name="Daum C."/>
            <person name="Ezra D."/>
            <person name="Gonzalez J."/>
            <person name="Henrissat B."/>
            <person name="Kuo A."/>
            <person name="Liang C."/>
            <person name="Lipzen A."/>
            <person name="Lutzoni F."/>
            <person name="Magnuson J."/>
            <person name="Mondo S."/>
            <person name="Nolan M."/>
            <person name="Ohm R."/>
            <person name="Pangilinan J."/>
            <person name="Park H.-J."/>
            <person name="Ramirez L."/>
            <person name="Alfaro M."/>
            <person name="Sun H."/>
            <person name="Tritt A."/>
            <person name="Yoshinaga Y."/>
            <person name="Zwiers L.-H."/>
            <person name="Turgeon B."/>
            <person name="Goodwin S."/>
            <person name="Spatafora J."/>
            <person name="Crous P."/>
            <person name="Grigoriev I."/>
        </authorList>
    </citation>
    <scope>NUCLEOTIDE SEQUENCE</scope>
    <source>
        <strain evidence="5">CBS 110217</strain>
    </source>
</reference>
<dbReference type="Gene3D" id="2.60.40.10">
    <property type="entry name" value="Immunoglobulins"/>
    <property type="match status" value="3"/>
</dbReference>
<evidence type="ECO:0000259" key="3">
    <source>
        <dbReference type="Pfam" id="PF00703"/>
    </source>
</evidence>
<name>A0A9P4GWS2_9PLEO</name>
<dbReference type="PANTHER" id="PTHR43536">
    <property type="entry name" value="MANNOSYLGLYCOPROTEIN ENDO-BETA-MANNOSIDASE"/>
    <property type="match status" value="1"/>
</dbReference>
<proteinExistence type="predicted"/>
<evidence type="ECO:0000313" key="6">
    <source>
        <dbReference type="Proteomes" id="UP000799777"/>
    </source>
</evidence>
<protein>
    <submittedName>
        <fullName evidence="5">Glycoside hydrolase</fullName>
    </submittedName>
</protein>
<evidence type="ECO:0000313" key="5">
    <source>
        <dbReference type="EMBL" id="KAF2024388.1"/>
    </source>
</evidence>
<dbReference type="AlphaFoldDB" id="A0A9P4GWS2"/>
<dbReference type="PANTHER" id="PTHR43536:SF1">
    <property type="entry name" value="MANNOSYLGLYCOPROTEIN ENDO-BETA-MANNOSIDASE"/>
    <property type="match status" value="1"/>
</dbReference>
<dbReference type="GO" id="GO:0005975">
    <property type="term" value="P:carbohydrate metabolic process"/>
    <property type="evidence" value="ECO:0007669"/>
    <property type="project" value="InterPro"/>
</dbReference>
<dbReference type="SUPFAM" id="SSF49303">
    <property type="entry name" value="beta-Galactosidase/glucuronidase domain"/>
    <property type="match status" value="3"/>
</dbReference>
<keyword evidence="1 5" id="KW-0378">Hydrolase</keyword>
<dbReference type="OrthoDB" id="408532at2759"/>
<organism evidence="5 6">
    <name type="scientific">Setomelanomma holmii</name>
    <dbReference type="NCBI Taxonomy" id="210430"/>
    <lineage>
        <taxon>Eukaryota</taxon>
        <taxon>Fungi</taxon>
        <taxon>Dikarya</taxon>
        <taxon>Ascomycota</taxon>
        <taxon>Pezizomycotina</taxon>
        <taxon>Dothideomycetes</taxon>
        <taxon>Pleosporomycetidae</taxon>
        <taxon>Pleosporales</taxon>
        <taxon>Pleosporineae</taxon>
        <taxon>Phaeosphaeriaceae</taxon>
        <taxon>Setomelanomma</taxon>
    </lineage>
</organism>
<accession>A0A9P4GWS2</accession>
<dbReference type="Pfam" id="PF00703">
    <property type="entry name" value="Glyco_hydro_2"/>
    <property type="match status" value="1"/>
</dbReference>
<gene>
    <name evidence="5" type="ORF">EK21DRAFT_104697</name>
</gene>
<dbReference type="InterPro" id="IPR006102">
    <property type="entry name" value="Ig-like_GH2"/>
</dbReference>
<dbReference type="Proteomes" id="UP000799777">
    <property type="component" value="Unassembled WGS sequence"/>
</dbReference>
<dbReference type="SUPFAM" id="SSF51445">
    <property type="entry name" value="(Trans)glycosidases"/>
    <property type="match status" value="1"/>
</dbReference>
<dbReference type="InterPro" id="IPR017853">
    <property type="entry name" value="GH"/>
</dbReference>
<feature type="domain" description="Exo-beta-D-glucosaminidase Ig-fold" evidence="4">
    <location>
        <begin position="678"/>
        <end position="774"/>
    </location>
</feature>
<dbReference type="InterPro" id="IPR013783">
    <property type="entry name" value="Ig-like_fold"/>
</dbReference>
<dbReference type="Gene3D" id="3.20.20.80">
    <property type="entry name" value="Glycosidases"/>
    <property type="match status" value="1"/>
</dbReference>
<dbReference type="Pfam" id="PF18368">
    <property type="entry name" value="Ig_GlcNase"/>
    <property type="match status" value="1"/>
</dbReference>
<dbReference type="SUPFAM" id="SSF49785">
    <property type="entry name" value="Galactose-binding domain-like"/>
    <property type="match status" value="1"/>
</dbReference>